<gene>
    <name evidence="2" type="ORF">EDS130_LOCUS36226</name>
</gene>
<keyword evidence="1" id="KW-0812">Transmembrane</keyword>
<sequence>MTSKSIILSMNIRTLLGDLTGQSFDSSWCLFSGYLALNHVSIMYMAFVNQALYRLVRIIYPRYRYFQNLTFYTFLFIIEYLCIFGIHCVIIAWNGVIYLTNDHFCYVSFTNLLAVMWAAFFAYLFPCSCPMIIYIRITRYLRKQANTVTLVTRQRLDRDFLIVRRISIILGLLLILGIPAMIFILRFAITGDYHPLTLRISWTPVAISIAGLNVASAYCIPQLKSTIRKVFQHRITVISVAVPLGRTEM</sequence>
<dbReference type="EMBL" id="CAJNOJ010000333">
    <property type="protein sequence ID" value="CAF1404135.1"/>
    <property type="molecule type" value="Genomic_DNA"/>
</dbReference>
<feature type="transmembrane region" description="Helical" evidence="1">
    <location>
        <begin position="113"/>
        <end position="135"/>
    </location>
</feature>
<evidence type="ECO:0000256" key="1">
    <source>
        <dbReference type="SAM" id="Phobius"/>
    </source>
</evidence>
<feature type="transmembrane region" description="Helical" evidence="1">
    <location>
        <begin position="201"/>
        <end position="220"/>
    </location>
</feature>
<keyword evidence="1" id="KW-1133">Transmembrane helix</keyword>
<protein>
    <recommendedName>
        <fullName evidence="4">G-protein coupled receptors family 1 profile domain-containing protein</fullName>
    </recommendedName>
</protein>
<evidence type="ECO:0000313" key="2">
    <source>
        <dbReference type="EMBL" id="CAF1404135.1"/>
    </source>
</evidence>
<feature type="transmembrane region" description="Helical" evidence="1">
    <location>
        <begin position="69"/>
        <end position="93"/>
    </location>
</feature>
<dbReference type="Gene3D" id="1.20.1070.10">
    <property type="entry name" value="Rhodopsin 7-helix transmembrane proteins"/>
    <property type="match status" value="1"/>
</dbReference>
<reference evidence="2" key="1">
    <citation type="submission" date="2021-02" db="EMBL/GenBank/DDBJ databases">
        <authorList>
            <person name="Nowell W R."/>
        </authorList>
    </citation>
    <scope>NUCLEOTIDE SEQUENCE</scope>
</reference>
<organism evidence="2 3">
    <name type="scientific">Adineta ricciae</name>
    <name type="common">Rotifer</name>
    <dbReference type="NCBI Taxonomy" id="249248"/>
    <lineage>
        <taxon>Eukaryota</taxon>
        <taxon>Metazoa</taxon>
        <taxon>Spiralia</taxon>
        <taxon>Gnathifera</taxon>
        <taxon>Rotifera</taxon>
        <taxon>Eurotatoria</taxon>
        <taxon>Bdelloidea</taxon>
        <taxon>Adinetida</taxon>
        <taxon>Adinetidae</taxon>
        <taxon>Adineta</taxon>
    </lineage>
</organism>
<comment type="caution">
    <text evidence="2">The sequence shown here is derived from an EMBL/GenBank/DDBJ whole genome shotgun (WGS) entry which is preliminary data.</text>
</comment>
<proteinExistence type="predicted"/>
<accession>A0A815L2G2</accession>
<keyword evidence="1" id="KW-0472">Membrane</keyword>
<dbReference type="AlphaFoldDB" id="A0A815L2G2"/>
<dbReference type="OrthoDB" id="10342332at2759"/>
<name>A0A815L2G2_ADIRI</name>
<evidence type="ECO:0000313" key="3">
    <source>
        <dbReference type="Proteomes" id="UP000663852"/>
    </source>
</evidence>
<feature type="transmembrane region" description="Helical" evidence="1">
    <location>
        <begin position="31"/>
        <end position="48"/>
    </location>
</feature>
<dbReference type="SUPFAM" id="SSF81321">
    <property type="entry name" value="Family A G protein-coupled receptor-like"/>
    <property type="match status" value="1"/>
</dbReference>
<evidence type="ECO:0008006" key="4">
    <source>
        <dbReference type="Google" id="ProtNLM"/>
    </source>
</evidence>
<feature type="transmembrane region" description="Helical" evidence="1">
    <location>
        <begin position="168"/>
        <end position="189"/>
    </location>
</feature>
<dbReference type="Proteomes" id="UP000663852">
    <property type="component" value="Unassembled WGS sequence"/>
</dbReference>